<dbReference type="AlphaFoldDB" id="A0A5S9F449"/>
<keyword evidence="2" id="KW-1185">Reference proteome</keyword>
<sequence length="133" mass="15262">MLEVSYSLLTQELSMEGSSQQLRDFVDVIERCLVDKHCEVNLITNFDPSPYDRALNGLKLVFSDSKNEIRVVDDCLIIEGNEELFKSLAMNLPYDAEDPTSGIPYHIEYDRISFGHILNDNSLDMNITKKRED</sequence>
<name>A0A5S9F449_UABAM</name>
<protein>
    <submittedName>
        <fullName evidence="1">Uncharacterized protein</fullName>
    </submittedName>
</protein>
<dbReference type="RefSeq" id="WP_151969492.1">
    <property type="nucleotide sequence ID" value="NZ_AP019860.1"/>
</dbReference>
<accession>A0A5S9F449</accession>
<evidence type="ECO:0000313" key="2">
    <source>
        <dbReference type="Proteomes" id="UP000326354"/>
    </source>
</evidence>
<gene>
    <name evidence="1" type="ORF">UABAM_03753</name>
</gene>
<evidence type="ECO:0000313" key="1">
    <source>
        <dbReference type="EMBL" id="BBM85386.1"/>
    </source>
</evidence>
<reference evidence="1 2" key="1">
    <citation type="submission" date="2019-08" db="EMBL/GenBank/DDBJ databases">
        <title>Complete genome sequence of Candidatus Uab amorphum.</title>
        <authorList>
            <person name="Shiratori T."/>
            <person name="Suzuki S."/>
            <person name="Kakizawa Y."/>
            <person name="Ishida K."/>
        </authorList>
    </citation>
    <scope>NUCLEOTIDE SEQUENCE [LARGE SCALE GENOMIC DNA]</scope>
    <source>
        <strain evidence="1 2">SRT547</strain>
    </source>
</reference>
<proteinExistence type="predicted"/>
<dbReference type="Proteomes" id="UP000326354">
    <property type="component" value="Chromosome"/>
</dbReference>
<organism evidence="1 2">
    <name type="scientific">Uabimicrobium amorphum</name>
    <dbReference type="NCBI Taxonomy" id="2596890"/>
    <lineage>
        <taxon>Bacteria</taxon>
        <taxon>Pseudomonadati</taxon>
        <taxon>Planctomycetota</taxon>
        <taxon>Candidatus Uabimicrobiia</taxon>
        <taxon>Candidatus Uabimicrobiales</taxon>
        <taxon>Candidatus Uabimicrobiaceae</taxon>
        <taxon>Candidatus Uabimicrobium</taxon>
    </lineage>
</organism>
<dbReference type="KEGG" id="uam:UABAM_03753"/>
<dbReference type="EMBL" id="AP019860">
    <property type="protein sequence ID" value="BBM85386.1"/>
    <property type="molecule type" value="Genomic_DNA"/>
</dbReference>